<gene>
    <name evidence="1" type="ORF">STABA_v1c05980</name>
</gene>
<accession>A0A6I6CAK4</accession>
<protein>
    <submittedName>
        <fullName evidence="1">Uncharacterized protein</fullName>
    </submittedName>
</protein>
<proteinExistence type="predicted"/>
<dbReference type="AlphaFoldDB" id="A0A6I6CAK4"/>
<name>A0A6I6CAK4_9MOLU</name>
<sequence length="71" mass="8463">MPKIKIIVNNKGVIVSQTKVTRIMKIFKLYSIIRIKKMHRKQNEVKNITHDSIILIGFDLYIQKMSYELQM</sequence>
<keyword evidence="2" id="KW-1185">Reference proteome</keyword>
<dbReference type="Proteomes" id="UP000424468">
    <property type="component" value="Chromosome"/>
</dbReference>
<dbReference type="KEGG" id="stab:STABA_v1c05980"/>
<dbReference type="EMBL" id="CP046276">
    <property type="protein sequence ID" value="QGS51961.1"/>
    <property type="molecule type" value="Genomic_DNA"/>
</dbReference>
<evidence type="ECO:0000313" key="2">
    <source>
        <dbReference type="Proteomes" id="UP000424468"/>
    </source>
</evidence>
<organism evidence="1 2">
    <name type="scientific">Spiroplasma tabanidicola</name>
    <dbReference type="NCBI Taxonomy" id="324079"/>
    <lineage>
        <taxon>Bacteria</taxon>
        <taxon>Bacillati</taxon>
        <taxon>Mycoplasmatota</taxon>
        <taxon>Mollicutes</taxon>
        <taxon>Entomoplasmatales</taxon>
        <taxon>Spiroplasmataceae</taxon>
        <taxon>Spiroplasma</taxon>
    </lineage>
</organism>
<evidence type="ECO:0000313" key="1">
    <source>
        <dbReference type="EMBL" id="QGS51961.1"/>
    </source>
</evidence>
<reference evidence="1 2" key="1">
    <citation type="submission" date="2019-11" db="EMBL/GenBank/DDBJ databases">
        <title>Complete genome sequence of Spiroplasma tabanidicola TAUS-1 (DSM 22603).</title>
        <authorList>
            <person name="Huang C.-T."/>
            <person name="Lin Y.-C."/>
            <person name="Kuo C.-H."/>
        </authorList>
    </citation>
    <scope>NUCLEOTIDE SEQUENCE [LARGE SCALE GENOMIC DNA]</scope>
    <source>
        <strain evidence="1 2">TAUS-1</strain>
    </source>
</reference>